<name>A0A699YYL9_HAELA</name>
<evidence type="ECO:0000313" key="1">
    <source>
        <dbReference type="EMBL" id="GFH14650.1"/>
    </source>
</evidence>
<organism evidence="1 2">
    <name type="scientific">Haematococcus lacustris</name>
    <name type="common">Green alga</name>
    <name type="synonym">Haematococcus pluvialis</name>
    <dbReference type="NCBI Taxonomy" id="44745"/>
    <lineage>
        <taxon>Eukaryota</taxon>
        <taxon>Viridiplantae</taxon>
        <taxon>Chlorophyta</taxon>
        <taxon>core chlorophytes</taxon>
        <taxon>Chlorophyceae</taxon>
        <taxon>CS clade</taxon>
        <taxon>Chlamydomonadales</taxon>
        <taxon>Haematococcaceae</taxon>
        <taxon>Haematococcus</taxon>
    </lineage>
</organism>
<proteinExistence type="predicted"/>
<reference evidence="1 2" key="1">
    <citation type="submission" date="2020-02" db="EMBL/GenBank/DDBJ databases">
        <title>Draft genome sequence of Haematococcus lacustris strain NIES-144.</title>
        <authorList>
            <person name="Morimoto D."/>
            <person name="Nakagawa S."/>
            <person name="Yoshida T."/>
            <person name="Sawayama S."/>
        </authorList>
    </citation>
    <scope>NUCLEOTIDE SEQUENCE [LARGE SCALE GENOMIC DNA]</scope>
    <source>
        <strain evidence="1 2">NIES-144</strain>
    </source>
</reference>
<dbReference type="AlphaFoldDB" id="A0A699YYL9"/>
<dbReference type="EMBL" id="BLLF01000750">
    <property type="protein sequence ID" value="GFH14650.1"/>
    <property type="molecule type" value="Genomic_DNA"/>
</dbReference>
<comment type="caution">
    <text evidence="1">The sequence shown here is derived from an EMBL/GenBank/DDBJ whole genome shotgun (WGS) entry which is preliminary data.</text>
</comment>
<keyword evidence="2" id="KW-1185">Reference proteome</keyword>
<evidence type="ECO:0000313" key="2">
    <source>
        <dbReference type="Proteomes" id="UP000485058"/>
    </source>
</evidence>
<accession>A0A699YYL9</accession>
<gene>
    <name evidence="1" type="ORF">HaLaN_10748</name>
</gene>
<protein>
    <submittedName>
        <fullName evidence="1">Uncharacterized protein</fullName>
    </submittedName>
</protein>
<sequence>MHAQSPLFQPSSSEHFPRMSLCVPDLLDLASVNMPTNVTRHMACTGRLQGSQACALVALLPHCPG</sequence>
<dbReference type="Proteomes" id="UP000485058">
    <property type="component" value="Unassembled WGS sequence"/>
</dbReference>